<evidence type="ECO:0000256" key="4">
    <source>
        <dbReference type="ARBA" id="ARBA00022946"/>
    </source>
</evidence>
<evidence type="ECO:0000259" key="8">
    <source>
        <dbReference type="Pfam" id="PF01636"/>
    </source>
</evidence>
<reference evidence="9 10" key="1">
    <citation type="submission" date="2018-08" db="EMBL/GenBank/DDBJ databases">
        <title>Draft genome sequences of two Aspergillus turcosus clinical strains isolated from bronchoalveolar lavage fluid: one azole-susceptible and the other azole-resistant.</title>
        <authorList>
            <person name="Parent-Michaud M."/>
            <person name="Dufresne P.J."/>
            <person name="Fournier E."/>
            <person name="Martineau C."/>
            <person name="Moreira S."/>
            <person name="Perkins V."/>
            <person name="De Repentigny L."/>
            <person name="Dufresne S.F."/>
        </authorList>
    </citation>
    <scope>NUCLEOTIDE SEQUENCE [LARGE SCALE GENOMIC DNA]</scope>
    <source>
        <strain evidence="9">HMR AF 1038</strain>
    </source>
</reference>
<evidence type="ECO:0000256" key="5">
    <source>
        <dbReference type="ARBA" id="ARBA00023128"/>
    </source>
</evidence>
<evidence type="ECO:0000256" key="3">
    <source>
        <dbReference type="ARBA" id="ARBA00016197"/>
    </source>
</evidence>
<dbReference type="GO" id="GO:0005739">
    <property type="term" value="C:mitochondrion"/>
    <property type="evidence" value="ECO:0007669"/>
    <property type="project" value="UniProtKB-SubCell"/>
</dbReference>
<dbReference type="AlphaFoldDB" id="A0A421DE63"/>
<evidence type="ECO:0000256" key="6">
    <source>
        <dbReference type="ARBA" id="ARBA00031849"/>
    </source>
</evidence>
<evidence type="ECO:0000256" key="2">
    <source>
        <dbReference type="ARBA" id="ARBA00005543"/>
    </source>
</evidence>
<evidence type="ECO:0000256" key="7">
    <source>
        <dbReference type="SAM" id="MobiDB-lite"/>
    </source>
</evidence>
<dbReference type="PANTHER" id="PTHR36091">
    <property type="entry name" value="ALTERED INHERITANCE OF MITOCHONDRIA PROTEIN 9, MITOCHONDRIAL"/>
    <property type="match status" value="1"/>
</dbReference>
<accession>A0A421DE63</accession>
<organism evidence="9 10">
    <name type="scientific">Aspergillus turcosus</name>
    <dbReference type="NCBI Taxonomy" id="1245748"/>
    <lineage>
        <taxon>Eukaryota</taxon>
        <taxon>Fungi</taxon>
        <taxon>Dikarya</taxon>
        <taxon>Ascomycota</taxon>
        <taxon>Pezizomycotina</taxon>
        <taxon>Eurotiomycetes</taxon>
        <taxon>Eurotiomycetidae</taxon>
        <taxon>Eurotiales</taxon>
        <taxon>Aspergillaceae</taxon>
        <taxon>Aspergillus</taxon>
        <taxon>Aspergillus subgen. Fumigati</taxon>
    </lineage>
</organism>
<keyword evidence="4" id="KW-0809">Transit peptide</keyword>
<dbReference type="CDD" id="cd12148">
    <property type="entry name" value="fungal_TF_MHR"/>
    <property type="match status" value="1"/>
</dbReference>
<dbReference type="Pfam" id="PF01636">
    <property type="entry name" value="APH"/>
    <property type="match status" value="1"/>
</dbReference>
<feature type="compositionally biased region" description="Basic and acidic residues" evidence="7">
    <location>
        <begin position="532"/>
        <end position="543"/>
    </location>
</feature>
<dbReference type="InterPro" id="IPR011009">
    <property type="entry name" value="Kinase-like_dom_sf"/>
</dbReference>
<dbReference type="STRING" id="1245748.A0A421DE63"/>
<feature type="region of interest" description="Disordered" evidence="7">
    <location>
        <begin position="997"/>
        <end position="1066"/>
    </location>
</feature>
<keyword evidence="5" id="KW-0496">Mitochondrion</keyword>
<gene>
    <name evidence="9" type="ORF">CFD26_106243</name>
</gene>
<dbReference type="InterPro" id="IPR051035">
    <property type="entry name" value="Mito_inheritance_9"/>
</dbReference>
<evidence type="ECO:0000313" key="9">
    <source>
        <dbReference type="EMBL" id="RLM00377.1"/>
    </source>
</evidence>
<comment type="subcellular location">
    <subcellularLocation>
        <location evidence="1">Mitochondrion</location>
    </subcellularLocation>
</comment>
<comment type="caution">
    <text evidence="9">The sequence shown here is derived from an EMBL/GenBank/DDBJ whole genome shotgun (WGS) entry which is preliminary data.</text>
</comment>
<comment type="similarity">
    <text evidence="2">Belongs to the AIM9 family.</text>
</comment>
<dbReference type="Gene3D" id="3.90.1200.10">
    <property type="match status" value="1"/>
</dbReference>
<dbReference type="EMBL" id="NIDN02000016">
    <property type="protein sequence ID" value="RLM00377.1"/>
    <property type="molecule type" value="Genomic_DNA"/>
</dbReference>
<proteinExistence type="inferred from homology"/>
<feature type="compositionally biased region" description="Basic and acidic residues" evidence="7">
    <location>
        <begin position="1042"/>
        <end position="1060"/>
    </location>
</feature>
<name>A0A421DE63_9EURO</name>
<feature type="compositionally biased region" description="Low complexity" evidence="7">
    <location>
        <begin position="547"/>
        <end position="557"/>
    </location>
</feature>
<dbReference type="SUPFAM" id="SSF56112">
    <property type="entry name" value="Protein kinase-like (PK-like)"/>
    <property type="match status" value="1"/>
</dbReference>
<keyword evidence="10" id="KW-1185">Reference proteome</keyword>
<dbReference type="InterPro" id="IPR002575">
    <property type="entry name" value="Aminoglycoside_PTrfase"/>
</dbReference>
<dbReference type="OrthoDB" id="4454541at2759"/>
<evidence type="ECO:0000256" key="1">
    <source>
        <dbReference type="ARBA" id="ARBA00004173"/>
    </source>
</evidence>
<sequence>MEKVPGVQIFKKWDEMGESNRISIIKRLTQWERELSEIQFPAYGSLYFKISLNDTEMIPLDTSIDPQGEFCIGPSCDPSWLIQGGHQLLPDSLRGPWRTLRDMGESLIQRSLFKASQHPNRQLPGSLYGSTEDHLPLLHVAKEVMPTVANNSKLLERSQPVLWHTDLHMGNIFVSENDPGKVTGLIDWQNTSISPLFLQVRWPVFLSPPENYQEGLVMPGLPPGFEDMDDEEKEIALYHKAKATWTKAYEVASFLNNRKSWQAMQVPPPLKAIFRRCGDTWDEGIMPLREILVEIFLSQESLGFPSGSLPLYFTDEQIAHHRKEYEIYQEFHHMRKFVKEMLGTDDEGWIPAERDLDEMKSRNKLLFEYYISKMPPGTSPDQVKKMWPHLSVIYRLSGAMSSPINSSKTMGPFSPSSDTLSLVAGRASETRAKLVIFVAALALSSVVDFIREGPTECKPSPLVKALCESYFILGILGRRVGVDVSGRFRMYKLSRRFIFGLHRTSFWGCENNAPSLGATGHDCVVDTIDRGRNERRTHNKEQTRFNPLSPTSSSLSSVGSFNNRGSTGQSSLEIQHFTSQDMMAPQSAMHSMSVNLGAPNEPIFIGESENDDPTKDVIARGIITEEQARGIYERFMNGSKNFLPLFDPVRDTYDSIRSRSLFCFTVIIYLASRAVPDLRSNNHLQRVLQDEAQKLAEESFFERPTKLETVQGMILLAAYSEKSWFSTALILRTALDSGLEKSLDTLLAQTNTPRSYLSATMEDRILVWQTRTWLITYTTELDIAAGTGRKSRVNELDVAKLRKYLDYPLSLPSDMPRARRTIDSTTAGQLLSTELPAIMGRLEEWKIADQVENGFHAGAFQRSSLKYMLNYARVYVLCATIARIQKRPSSEVLADPESDAVLGLWKSLIEIIMGQMALLVNEAAYRCQLTWSPTYPALTIAFISRFPLPQPIGSLVLQRTQQISEILKLPPYPDIHRTVSIFSNYASALFAERSTTANQGTATSNTAGSSMQPRQGTDNSRTDSDLFMPHDQGQEQPLQRDAQTRRDSVSEEGRAAEARSDPALPRLLGEMNIPNWTLSTSIADSFDLFEEGQSDVFDFLPSMPSIS</sequence>
<feature type="compositionally biased region" description="Polar residues" evidence="7">
    <location>
        <begin position="997"/>
        <end position="1019"/>
    </location>
</feature>
<feature type="domain" description="Aminoglycoside phosphotransferase" evidence="8">
    <location>
        <begin position="150"/>
        <end position="196"/>
    </location>
</feature>
<feature type="region of interest" description="Disordered" evidence="7">
    <location>
        <begin position="532"/>
        <end position="566"/>
    </location>
</feature>
<dbReference type="PANTHER" id="PTHR36091:SF1">
    <property type="entry name" value="ALTERED INHERITANCE OF MITOCHONDRIA PROTEIN 9, MITOCHONDRIAL"/>
    <property type="match status" value="1"/>
</dbReference>
<dbReference type="Proteomes" id="UP000215289">
    <property type="component" value="Unassembled WGS sequence"/>
</dbReference>
<protein>
    <recommendedName>
        <fullName evidence="3">Altered inheritance of mitochondria protein 9, mitochondrial</fullName>
    </recommendedName>
    <alternativeName>
        <fullName evidence="6">Found in mitochondrial proteome protein 29</fullName>
    </alternativeName>
</protein>
<evidence type="ECO:0000313" key="10">
    <source>
        <dbReference type="Proteomes" id="UP000215289"/>
    </source>
</evidence>